<evidence type="ECO:0000313" key="1">
    <source>
        <dbReference type="EMBL" id="AFB20598.1"/>
    </source>
</evidence>
<sequence length="51" mass="5910">MLDSFDHETGKPIKYEKILDWPCIEYDPKDDTLGKKAIDKVLNFIPVNSID</sequence>
<accession>A0ABN4AGC4</accession>
<reference evidence="2" key="1">
    <citation type="submission" date="2012-02" db="EMBL/GenBank/DDBJ databases">
        <title>Complete genome sequence of Rickettsia parkeri strain Portsmouth.</title>
        <authorList>
            <person name="Johnson S.L."/>
            <person name="Munk A.C."/>
            <person name="Han S."/>
            <person name="Bruce D.C."/>
            <person name="Dasch G.A."/>
        </authorList>
    </citation>
    <scope>NUCLEOTIDE SEQUENCE [LARGE SCALE GENOMIC DNA]</scope>
    <source>
        <strain evidence="2">CA410</strain>
    </source>
</reference>
<gene>
    <name evidence="1" type="ORF">RCA_00075</name>
</gene>
<protein>
    <submittedName>
        <fullName evidence="1">UDP-3-O-[3-hydroxymyristoyl] glucosamine N-acyltransferase</fullName>
    </submittedName>
</protein>
<proteinExistence type="predicted"/>
<dbReference type="EMBL" id="CP003304">
    <property type="protein sequence ID" value="AFB20598.1"/>
    <property type="molecule type" value="Genomic_DNA"/>
</dbReference>
<dbReference type="Proteomes" id="UP000007878">
    <property type="component" value="Chromosome"/>
</dbReference>
<keyword evidence="2" id="KW-1185">Reference proteome</keyword>
<evidence type="ECO:0000313" key="2">
    <source>
        <dbReference type="Proteomes" id="UP000007878"/>
    </source>
</evidence>
<organism evidence="1 2">
    <name type="scientific">Rickettsia canadensis str. CA410</name>
    <dbReference type="NCBI Taxonomy" id="1105107"/>
    <lineage>
        <taxon>Bacteria</taxon>
        <taxon>Pseudomonadati</taxon>
        <taxon>Pseudomonadota</taxon>
        <taxon>Alphaproteobacteria</taxon>
        <taxon>Rickettsiales</taxon>
        <taxon>Rickettsiaceae</taxon>
        <taxon>Rickettsieae</taxon>
        <taxon>Rickettsia</taxon>
        <taxon>belli group</taxon>
    </lineage>
</organism>
<name>A0ABN4AGC4_RICCA</name>
<dbReference type="RefSeq" id="WP_014363500.1">
    <property type="nucleotide sequence ID" value="NC_016929.1"/>
</dbReference>